<name>A0A840RKW8_9NEIS</name>
<dbReference type="AlphaFoldDB" id="A0A840RKW8"/>
<comment type="caution">
    <text evidence="1">The sequence shown here is derived from an EMBL/GenBank/DDBJ whole genome shotgun (WGS) entry which is preliminary data.</text>
</comment>
<evidence type="ECO:0000313" key="1">
    <source>
        <dbReference type="EMBL" id="MBB5192862.1"/>
    </source>
</evidence>
<organism evidence="1 2">
    <name type="scientific">Silvimonas terrae</name>
    <dbReference type="NCBI Taxonomy" id="300266"/>
    <lineage>
        <taxon>Bacteria</taxon>
        <taxon>Pseudomonadati</taxon>
        <taxon>Pseudomonadota</taxon>
        <taxon>Betaproteobacteria</taxon>
        <taxon>Neisseriales</taxon>
        <taxon>Chitinibacteraceae</taxon>
        <taxon>Silvimonas</taxon>
    </lineage>
</organism>
<reference evidence="1 2" key="1">
    <citation type="submission" date="2020-08" db="EMBL/GenBank/DDBJ databases">
        <title>Genomic Encyclopedia of Type Strains, Phase IV (KMG-IV): sequencing the most valuable type-strain genomes for metagenomic binning, comparative biology and taxonomic classification.</title>
        <authorList>
            <person name="Goeker M."/>
        </authorList>
    </citation>
    <scope>NUCLEOTIDE SEQUENCE [LARGE SCALE GENOMIC DNA]</scope>
    <source>
        <strain evidence="1 2">DSM 18233</strain>
    </source>
</reference>
<dbReference type="EMBL" id="JACHHN010000008">
    <property type="protein sequence ID" value="MBB5192862.1"/>
    <property type="molecule type" value="Genomic_DNA"/>
</dbReference>
<keyword evidence="2" id="KW-1185">Reference proteome</keyword>
<dbReference type="Proteomes" id="UP000543030">
    <property type="component" value="Unassembled WGS sequence"/>
</dbReference>
<evidence type="ECO:0000313" key="2">
    <source>
        <dbReference type="Proteomes" id="UP000543030"/>
    </source>
</evidence>
<proteinExistence type="predicted"/>
<sequence length="63" mass="6528">MHGAAGIQTGGKAEYGVAEKRVAEGSGTAERIADTPGWRGNSLGSVHDVDSYLVVRAPHPIVK</sequence>
<accession>A0A840RKW8</accession>
<protein>
    <submittedName>
        <fullName evidence="1">Uncharacterized protein</fullName>
    </submittedName>
</protein>
<gene>
    <name evidence="1" type="ORF">HNQ50_003616</name>
</gene>